<dbReference type="PANTHER" id="PTHR36436">
    <property type="entry name" value="SLL5081 PROTEIN"/>
    <property type="match status" value="1"/>
</dbReference>
<protein>
    <submittedName>
        <fullName evidence="1">Uncharacterized protein YwqG</fullName>
    </submittedName>
</protein>
<accession>A0A840KF88</accession>
<evidence type="ECO:0000313" key="1">
    <source>
        <dbReference type="EMBL" id="MBB4807856.1"/>
    </source>
</evidence>
<organism evidence="1 2">
    <name type="scientific">Chryseobacterium defluvii</name>
    <dbReference type="NCBI Taxonomy" id="160396"/>
    <lineage>
        <taxon>Bacteria</taxon>
        <taxon>Pseudomonadati</taxon>
        <taxon>Bacteroidota</taxon>
        <taxon>Flavobacteriia</taxon>
        <taxon>Flavobacteriales</taxon>
        <taxon>Weeksellaceae</taxon>
        <taxon>Chryseobacterium group</taxon>
        <taxon>Chryseobacterium</taxon>
    </lineage>
</organism>
<dbReference type="Gene3D" id="2.30.320.10">
    <property type="entry name" value="YwqG-like"/>
    <property type="match status" value="1"/>
</dbReference>
<dbReference type="PANTHER" id="PTHR36436:SF6">
    <property type="entry name" value="SLL5081 PROTEIN"/>
    <property type="match status" value="1"/>
</dbReference>
<comment type="caution">
    <text evidence="1">The sequence shown here is derived from an EMBL/GenBank/DDBJ whole genome shotgun (WGS) entry which is preliminary data.</text>
</comment>
<dbReference type="EMBL" id="JACHLE010000005">
    <property type="protein sequence ID" value="MBB4807856.1"/>
    <property type="molecule type" value="Genomic_DNA"/>
</dbReference>
<reference evidence="1 2" key="1">
    <citation type="submission" date="2020-08" db="EMBL/GenBank/DDBJ databases">
        <title>Functional genomics of gut bacteria from endangered species of beetles.</title>
        <authorList>
            <person name="Carlos-Shanley C."/>
        </authorList>
    </citation>
    <scope>NUCLEOTIDE SEQUENCE [LARGE SCALE GENOMIC DNA]</scope>
    <source>
        <strain evidence="1 2">S00151</strain>
    </source>
</reference>
<proteinExistence type="predicted"/>
<dbReference type="RefSeq" id="WP_184191160.1">
    <property type="nucleotide sequence ID" value="NZ_JACHLE010000005.1"/>
</dbReference>
<dbReference type="Proteomes" id="UP000592180">
    <property type="component" value="Unassembled WGS sequence"/>
</dbReference>
<dbReference type="Pfam" id="PF09234">
    <property type="entry name" value="DUF1963"/>
    <property type="match status" value="1"/>
</dbReference>
<dbReference type="InterPro" id="IPR015315">
    <property type="entry name" value="DUF1963"/>
</dbReference>
<dbReference type="InterPro" id="IPR035948">
    <property type="entry name" value="YwqG-like_sf"/>
</dbReference>
<dbReference type="SUPFAM" id="SSF103032">
    <property type="entry name" value="Hypothetical protein YwqG"/>
    <property type="match status" value="1"/>
</dbReference>
<sequence>MIPSFLAEFKNELEKFRLECIKIKATPISKDENLTFTQSKFLGKPYLPITSEYPKDELGNPMILLAQINFAEMPQLENYPTEGILQFFISPTEWYDMTDYKILFHSTIENEYQTDFSFLTEKLYEESPVYCEHTLAFTKAIDYGGYEDLRFDMNFNGKYYYDFQEDLTDEQKEEMDHLLDGTGHKIGGYAYFTQGDPRDYEKDKDEEILLLQIDTDDEIMFGDSGVGNLFISLKSLKEKDFGQAWFNWDCC</sequence>
<dbReference type="AlphaFoldDB" id="A0A840KF88"/>
<gene>
    <name evidence="1" type="ORF">HNP38_003172</name>
</gene>
<name>A0A840KF88_9FLAO</name>
<keyword evidence="2" id="KW-1185">Reference proteome</keyword>
<evidence type="ECO:0000313" key="2">
    <source>
        <dbReference type="Proteomes" id="UP000592180"/>
    </source>
</evidence>